<dbReference type="PIRSF" id="PIRSF017082">
    <property type="entry name" value="YflP"/>
    <property type="match status" value="1"/>
</dbReference>
<dbReference type="OrthoDB" id="8678477at2"/>
<name>A0A225M183_9BURK</name>
<dbReference type="InterPro" id="IPR005064">
    <property type="entry name" value="BUG"/>
</dbReference>
<dbReference type="Gene3D" id="3.40.190.150">
    <property type="entry name" value="Bordetella uptake gene, domain 1"/>
    <property type="match status" value="1"/>
</dbReference>
<dbReference type="Proteomes" id="UP000214603">
    <property type="component" value="Unassembled WGS sequence"/>
</dbReference>
<accession>A0A225M183</accession>
<dbReference type="PANTHER" id="PTHR42928:SF5">
    <property type="entry name" value="BLR1237 PROTEIN"/>
    <property type="match status" value="1"/>
</dbReference>
<dbReference type="PANTHER" id="PTHR42928">
    <property type="entry name" value="TRICARBOXYLATE-BINDING PROTEIN"/>
    <property type="match status" value="1"/>
</dbReference>
<sequence>MIKAIQYFQPLRGGFLKLGAACLLAAGLAGPAYADGAPVRLVVPFPPGGSTDIASRIIQPKLAELLGRTVIVENKPGAATQIASQYVARSKPDGNTLLVSFDSHSINPIVHPDLPYDTFKDFRGIALALRFPLVIAASPTTPGKDLKGFLQAARQSPGKFTYASTGAGSLNYLAIEDLKRRAKVDILHVPFGGGGAAVQAVLGKVVNFTTLSYAALKSHIASGAVKALAVTGTQRLADLPNTPTVAESGFPGYDAYSWIGIFAPSGIPDDAAKTLTQAFQKTLTDKEVKAKLVALGFEVMAEDGASADRYAREQFKRWDTFVKETGISLTN</sequence>
<organism evidence="3 4">
    <name type="scientific">Candidimonas nitroreducens</name>
    <dbReference type="NCBI Taxonomy" id="683354"/>
    <lineage>
        <taxon>Bacteria</taxon>
        <taxon>Pseudomonadati</taxon>
        <taxon>Pseudomonadota</taxon>
        <taxon>Betaproteobacteria</taxon>
        <taxon>Burkholderiales</taxon>
        <taxon>Alcaligenaceae</taxon>
        <taxon>Candidimonas</taxon>
    </lineage>
</organism>
<dbReference type="CDD" id="cd13578">
    <property type="entry name" value="PBP2_Bug27"/>
    <property type="match status" value="1"/>
</dbReference>
<dbReference type="Pfam" id="PF03401">
    <property type="entry name" value="TctC"/>
    <property type="match status" value="1"/>
</dbReference>
<evidence type="ECO:0008006" key="5">
    <source>
        <dbReference type="Google" id="ProtNLM"/>
    </source>
</evidence>
<dbReference type="RefSeq" id="WP_088605659.1">
    <property type="nucleotide sequence ID" value="NZ_NJIH01000015.1"/>
</dbReference>
<keyword evidence="2" id="KW-0732">Signal</keyword>
<proteinExistence type="inferred from homology"/>
<dbReference type="AlphaFoldDB" id="A0A225M183"/>
<dbReference type="InterPro" id="IPR042100">
    <property type="entry name" value="Bug_dom1"/>
</dbReference>
<feature type="chain" id="PRO_5012194985" description="LacI family transcriptional regulator" evidence="2">
    <location>
        <begin position="35"/>
        <end position="331"/>
    </location>
</feature>
<evidence type="ECO:0000256" key="1">
    <source>
        <dbReference type="ARBA" id="ARBA00006987"/>
    </source>
</evidence>
<comment type="similarity">
    <text evidence="1">Belongs to the UPF0065 (bug) family.</text>
</comment>
<evidence type="ECO:0000313" key="3">
    <source>
        <dbReference type="EMBL" id="OWT54482.1"/>
    </source>
</evidence>
<evidence type="ECO:0000256" key="2">
    <source>
        <dbReference type="SAM" id="SignalP"/>
    </source>
</evidence>
<evidence type="ECO:0000313" key="4">
    <source>
        <dbReference type="Proteomes" id="UP000214603"/>
    </source>
</evidence>
<gene>
    <name evidence="3" type="ORF">CEY11_22435</name>
</gene>
<keyword evidence="4" id="KW-1185">Reference proteome</keyword>
<protein>
    <recommendedName>
        <fullName evidence="5">LacI family transcriptional regulator</fullName>
    </recommendedName>
</protein>
<dbReference type="EMBL" id="NJIH01000015">
    <property type="protein sequence ID" value="OWT54482.1"/>
    <property type="molecule type" value="Genomic_DNA"/>
</dbReference>
<comment type="caution">
    <text evidence="3">The sequence shown here is derived from an EMBL/GenBank/DDBJ whole genome shotgun (WGS) entry which is preliminary data.</text>
</comment>
<dbReference type="Gene3D" id="3.40.190.10">
    <property type="entry name" value="Periplasmic binding protein-like II"/>
    <property type="match status" value="1"/>
</dbReference>
<reference evidence="4" key="1">
    <citation type="submission" date="2017-06" db="EMBL/GenBank/DDBJ databases">
        <title>Herbaspirillum phytohormonus sp. nov., isolated from the root nodule of Robinia pseudoacacia in lead-zinc mine.</title>
        <authorList>
            <person name="Fan M."/>
            <person name="Lin Y."/>
        </authorList>
    </citation>
    <scope>NUCLEOTIDE SEQUENCE [LARGE SCALE GENOMIC DNA]</scope>
    <source>
        <strain evidence="4">SC-089</strain>
    </source>
</reference>
<feature type="signal peptide" evidence="2">
    <location>
        <begin position="1"/>
        <end position="34"/>
    </location>
</feature>
<dbReference type="SUPFAM" id="SSF53850">
    <property type="entry name" value="Periplasmic binding protein-like II"/>
    <property type="match status" value="1"/>
</dbReference>